<dbReference type="EMBL" id="OX596095">
    <property type="protein sequence ID" value="CAM9523743.1"/>
    <property type="molecule type" value="Genomic_DNA"/>
</dbReference>
<name>A0AC59YB03_RANTA</name>
<dbReference type="Proteomes" id="UP001162501">
    <property type="component" value="Chromosome 11"/>
</dbReference>
<accession>A0AC59YB03</accession>
<proteinExistence type="predicted"/>
<reference evidence="1" key="1">
    <citation type="submission" date="2023-05" db="EMBL/GenBank/DDBJ databases">
        <authorList>
            <consortium name="ELIXIR-Norway"/>
        </authorList>
    </citation>
    <scope>NUCLEOTIDE SEQUENCE</scope>
</reference>
<protein>
    <submittedName>
        <fullName evidence="1">Uncharacterized protein</fullName>
    </submittedName>
</protein>
<evidence type="ECO:0000313" key="2">
    <source>
        <dbReference type="Proteomes" id="UP001162501"/>
    </source>
</evidence>
<evidence type="ECO:0000313" key="1">
    <source>
        <dbReference type="EMBL" id="CAM9523743.1"/>
    </source>
</evidence>
<gene>
    <name evidence="1" type="ORF">MRATA1EN22A_LOCUS3739</name>
</gene>
<reference evidence="1" key="2">
    <citation type="submission" date="2025-03" db="EMBL/GenBank/DDBJ databases">
        <authorList>
            <consortium name="ELIXIR-Norway"/>
            <consortium name="Elixir Norway"/>
        </authorList>
    </citation>
    <scope>NUCLEOTIDE SEQUENCE</scope>
</reference>
<organism evidence="1 2">
    <name type="scientific">Rangifer tarandus platyrhynchus</name>
    <name type="common">Svalbard reindeer</name>
    <dbReference type="NCBI Taxonomy" id="3082113"/>
    <lineage>
        <taxon>Eukaryota</taxon>
        <taxon>Metazoa</taxon>
        <taxon>Chordata</taxon>
        <taxon>Craniata</taxon>
        <taxon>Vertebrata</taxon>
        <taxon>Euteleostomi</taxon>
        <taxon>Mammalia</taxon>
        <taxon>Eutheria</taxon>
        <taxon>Laurasiatheria</taxon>
        <taxon>Artiodactyla</taxon>
        <taxon>Ruminantia</taxon>
        <taxon>Pecora</taxon>
        <taxon>Cervidae</taxon>
        <taxon>Odocoileinae</taxon>
        <taxon>Rangifer</taxon>
    </lineage>
</organism>
<sequence length="103" mass="11893">MSAHLRVVYFSVQIKYIYKIYICIFSKFIIGPLSLLSSFVIRSNILGVLLLVFIAADVFWSLSFLPIVPWTVFLLLHFYSDFLEVGKDFGVLTVSCRHFLHQA</sequence>